<comment type="subcellular location">
    <subcellularLocation>
        <location evidence="1">Cell membrane</location>
        <topology evidence="1">Multi-pass membrane protein</topology>
    </subcellularLocation>
</comment>
<evidence type="ECO:0000256" key="6">
    <source>
        <dbReference type="SAM" id="MobiDB-lite"/>
    </source>
</evidence>
<feature type="transmembrane region" description="Helical" evidence="7">
    <location>
        <begin position="102"/>
        <end position="125"/>
    </location>
</feature>
<feature type="transmembrane region" description="Helical" evidence="7">
    <location>
        <begin position="68"/>
        <end position="90"/>
    </location>
</feature>
<proteinExistence type="predicted"/>
<protein>
    <submittedName>
        <fullName evidence="8">MFS transporter</fullName>
    </submittedName>
</protein>
<keyword evidence="2" id="KW-1003">Cell membrane</keyword>
<evidence type="ECO:0000313" key="9">
    <source>
        <dbReference type="Proteomes" id="UP000278673"/>
    </source>
</evidence>
<dbReference type="Proteomes" id="UP000278673">
    <property type="component" value="Unassembled WGS sequence"/>
</dbReference>
<evidence type="ECO:0000256" key="2">
    <source>
        <dbReference type="ARBA" id="ARBA00022475"/>
    </source>
</evidence>
<dbReference type="EMBL" id="RFFJ01000038">
    <property type="protein sequence ID" value="RMI42147.1"/>
    <property type="molecule type" value="Genomic_DNA"/>
</dbReference>
<feature type="transmembrane region" description="Helical" evidence="7">
    <location>
        <begin position="158"/>
        <end position="180"/>
    </location>
</feature>
<dbReference type="SUPFAM" id="SSF103473">
    <property type="entry name" value="MFS general substrate transporter"/>
    <property type="match status" value="1"/>
</dbReference>
<gene>
    <name evidence="8" type="ORF">EBN88_09840</name>
</gene>
<dbReference type="PANTHER" id="PTHR23513">
    <property type="entry name" value="INTEGRAL MEMBRANE EFFLUX PROTEIN-RELATED"/>
    <property type="match status" value="1"/>
</dbReference>
<feature type="transmembrane region" description="Helical" evidence="7">
    <location>
        <begin position="445"/>
        <end position="463"/>
    </location>
</feature>
<dbReference type="AlphaFoldDB" id="A0A3M2LXT5"/>
<keyword evidence="5 7" id="KW-0472">Membrane</keyword>
<keyword evidence="4 7" id="KW-1133">Transmembrane helix</keyword>
<name>A0A3M2LXT5_9ACTN</name>
<feature type="transmembrane region" description="Helical" evidence="7">
    <location>
        <begin position="192"/>
        <end position="216"/>
    </location>
</feature>
<evidence type="ECO:0000256" key="3">
    <source>
        <dbReference type="ARBA" id="ARBA00022692"/>
    </source>
</evidence>
<feature type="transmembrane region" description="Helical" evidence="7">
    <location>
        <begin position="228"/>
        <end position="246"/>
    </location>
</feature>
<keyword evidence="9" id="KW-1185">Reference proteome</keyword>
<feature type="transmembrane region" description="Helical" evidence="7">
    <location>
        <begin position="416"/>
        <end position="439"/>
    </location>
</feature>
<evidence type="ECO:0000256" key="1">
    <source>
        <dbReference type="ARBA" id="ARBA00004651"/>
    </source>
</evidence>
<comment type="caution">
    <text evidence="8">The sequence shown here is derived from an EMBL/GenBank/DDBJ whole genome shotgun (WGS) entry which is preliminary data.</text>
</comment>
<dbReference type="InterPro" id="IPR036259">
    <property type="entry name" value="MFS_trans_sf"/>
</dbReference>
<feature type="region of interest" description="Disordered" evidence="6">
    <location>
        <begin position="1"/>
        <end position="28"/>
    </location>
</feature>
<feature type="transmembrane region" description="Helical" evidence="7">
    <location>
        <begin position="132"/>
        <end position="152"/>
    </location>
</feature>
<accession>A0A3M2LXT5</accession>
<evidence type="ECO:0000256" key="5">
    <source>
        <dbReference type="ARBA" id="ARBA00023136"/>
    </source>
</evidence>
<reference evidence="8 9" key="1">
    <citation type="submission" date="2018-10" db="EMBL/GenBank/DDBJ databases">
        <title>Isolation, diversity and antifungal activity of actinobacteria from wheat.</title>
        <authorList>
            <person name="Han C."/>
        </authorList>
    </citation>
    <scope>NUCLEOTIDE SEQUENCE [LARGE SCALE GENOMIC DNA]</scope>
    <source>
        <strain evidence="8 9">NEAU-YY642</strain>
    </source>
</reference>
<dbReference type="PANTHER" id="PTHR23513:SF17">
    <property type="entry name" value="MEMBRANE PROTEIN"/>
    <property type="match status" value="1"/>
</dbReference>
<sequence>MSPGALPGRPLHRPPFPPGPIAPGRRRPRTTFHVKPERQPQPEGQPQGASVIRDLRGLLRGSGFRRLLTVRLLSQFADGVFQVGLATYVVFAPEQETRPTDIAAAMAVLLLPYSLLGPFAGVLLDRWRRRQVLLFGNLLRCGLVVATCALILGSAPDWLFYLSALLVTAVNRFVLAGLSAALPRVVEEERLVVANSLSPTAGTLAATVGGGAAFVVQLLARSQGAKDTLALLLAAAIYLLAGLSALRLGRDQLGPSDASLGRDLRAALVTTGRGLVAGLRHLRERPLAAGTLTGVGLMRFCYGALLVTVLMLCRYAWNEGGDEGVALLGVAVGVSGAGFFVAALMTPWLVARLGRLGWYVCCALSAAVLVPALGLSFRPAPMLVAAFVLGLVSQSAKIVTDTVVQASVLDAFRGRVFSLYDMLYNIAFVGAAGVAALILPSDGRSPALLCLVSAIYLLTAALIHRLRRRTVSRETATSAAG</sequence>
<evidence type="ECO:0000256" key="7">
    <source>
        <dbReference type="SAM" id="Phobius"/>
    </source>
</evidence>
<feature type="transmembrane region" description="Helical" evidence="7">
    <location>
        <begin position="356"/>
        <end position="377"/>
    </location>
</feature>
<evidence type="ECO:0000313" key="8">
    <source>
        <dbReference type="EMBL" id="RMI42147.1"/>
    </source>
</evidence>
<keyword evidence="3 7" id="KW-0812">Transmembrane</keyword>
<dbReference type="GO" id="GO:0005886">
    <property type="term" value="C:plasma membrane"/>
    <property type="evidence" value="ECO:0007669"/>
    <property type="project" value="UniProtKB-SubCell"/>
</dbReference>
<dbReference type="Pfam" id="PF07690">
    <property type="entry name" value="MFS_1"/>
    <property type="match status" value="1"/>
</dbReference>
<dbReference type="GO" id="GO:0022857">
    <property type="term" value="F:transmembrane transporter activity"/>
    <property type="evidence" value="ECO:0007669"/>
    <property type="project" value="InterPro"/>
</dbReference>
<organism evidence="8 9">
    <name type="scientific">Streptomyces triticirhizae</name>
    <dbReference type="NCBI Taxonomy" id="2483353"/>
    <lineage>
        <taxon>Bacteria</taxon>
        <taxon>Bacillati</taxon>
        <taxon>Actinomycetota</taxon>
        <taxon>Actinomycetes</taxon>
        <taxon>Kitasatosporales</taxon>
        <taxon>Streptomycetaceae</taxon>
        <taxon>Streptomyces</taxon>
    </lineage>
</organism>
<dbReference type="InterPro" id="IPR011701">
    <property type="entry name" value="MFS"/>
</dbReference>
<dbReference type="CDD" id="cd06173">
    <property type="entry name" value="MFS_MefA_like"/>
    <property type="match status" value="1"/>
</dbReference>
<feature type="transmembrane region" description="Helical" evidence="7">
    <location>
        <begin position="324"/>
        <end position="344"/>
    </location>
</feature>
<feature type="transmembrane region" description="Helical" evidence="7">
    <location>
        <begin position="383"/>
        <end position="404"/>
    </location>
</feature>
<feature type="transmembrane region" description="Helical" evidence="7">
    <location>
        <begin position="287"/>
        <end position="312"/>
    </location>
</feature>
<dbReference type="Gene3D" id="1.20.1250.20">
    <property type="entry name" value="MFS general substrate transporter like domains"/>
    <property type="match status" value="2"/>
</dbReference>
<evidence type="ECO:0000256" key="4">
    <source>
        <dbReference type="ARBA" id="ARBA00022989"/>
    </source>
</evidence>